<dbReference type="InterPro" id="IPR008532">
    <property type="entry name" value="NFACT_RNA-bd"/>
</dbReference>
<dbReference type="HAMAP" id="MF_00844_B">
    <property type="entry name" value="RqcH_B"/>
    <property type="match status" value="1"/>
</dbReference>
<evidence type="ECO:0000256" key="5">
    <source>
        <dbReference type="HAMAP-Rule" id="MF_00844"/>
    </source>
</evidence>
<dbReference type="Gene3D" id="2.30.310.10">
    <property type="entry name" value="ibrinogen binding protein from staphylococcus aureus domain"/>
    <property type="match status" value="1"/>
</dbReference>
<dbReference type="Proteomes" id="UP000649151">
    <property type="component" value="Unassembled WGS sequence"/>
</dbReference>
<organism evidence="7 8">
    <name type="scientific">Clostridium facile</name>
    <dbReference type="NCBI Taxonomy" id="2763035"/>
    <lineage>
        <taxon>Bacteria</taxon>
        <taxon>Bacillati</taxon>
        <taxon>Bacillota</taxon>
        <taxon>Clostridia</taxon>
        <taxon>Eubacteriales</taxon>
        <taxon>Clostridiaceae</taxon>
        <taxon>Clostridium</taxon>
    </lineage>
</organism>
<keyword evidence="2 5" id="KW-0699">rRNA-binding</keyword>
<keyword evidence="4 5" id="KW-0648">Protein biosynthesis</keyword>
<dbReference type="Pfam" id="PF05670">
    <property type="entry name" value="NFACT-R_1"/>
    <property type="match status" value="1"/>
</dbReference>
<comment type="function">
    <text evidence="5">Key component of the ribosome quality control system (RQC), a ribosome-associated complex that mediates the extraction of incompletely synthesized nascent chains from stalled ribosomes and their subsequent degradation. RqcH recruits Ala-charged tRNA, and with RqcP directs the elongation of stalled nascent chains on 50S ribosomal subunits, leading to non-templated C-terminal alanine extensions (Ala tail). The Ala tail promotes nascent chain degradation. May add between 1 and at least 8 Ala residues. Binds to stalled 50S ribosomal subunits.</text>
</comment>
<evidence type="ECO:0000313" key="7">
    <source>
        <dbReference type="EMBL" id="MBC5786837.1"/>
    </source>
</evidence>
<accession>A0ABR7IPQ9</accession>
<name>A0ABR7IPQ9_9CLOT</name>
<keyword evidence="1 5" id="KW-0820">tRNA-binding</keyword>
<keyword evidence="8" id="KW-1185">Reference proteome</keyword>
<protein>
    <recommendedName>
        <fullName evidence="5">Rqc2 homolog RqcH</fullName>
        <shortName evidence="5">RqcH</shortName>
    </recommendedName>
</protein>
<dbReference type="RefSeq" id="WP_186996041.1">
    <property type="nucleotide sequence ID" value="NZ_JACOQK010000001.1"/>
</dbReference>
<keyword evidence="3 5" id="KW-0694">RNA-binding</keyword>
<sequence>MALDGAFLSTIKTELEQYLGSRIDRIHQPSREEIIIVLRWKGGSGRLLLSANADNARIHFTNHPPENPKVPPMFCMLLRKHLGSGKLVAVRQLEMDRVLYLDFETTNELGDTVVMTIAVEIMGRHSNIIVINQEGKILDAIKRVDASMSGVRMILPNLTYTIPPLQDKKNLLVSTNDELIQALNEQPNGELSKMLLRTIQGISPILSREMAFYTTGGTELRRDDLTGQQTARLRQCFDNIRDILTHNRTKFTVLLDQGKPKDFSFLPIAQYGGFLEAKLFDSASSLLDYFYVERDRVARMKQRSHDLLKMLLNTSERISRKLEIQRNELEHSMNRDEYRLFGDLINANLYRIQKGETRVTLENYYDDNKPVTILLDPMLTPAQNAQRYYSDYKKAITAEKMLTGLLEQSEQELAYIDSVFDTVSRTSTDQEIAEIREELMEQGYLKNTRRNAKHAKPLPPLKYQSTDGFTILCGRNNKQNDRLTLKEAKNYDLWCHTKNIPGSHVIILSDGKEIPDSTIEQACILAAYHSKARESRLVPVDYTLVKYVKKPNGAKPGMVIFTNQQTAYVNPSAELEQELKQ</sequence>
<dbReference type="InterPro" id="IPR051608">
    <property type="entry name" value="RQC_Subunit_NEMF"/>
</dbReference>
<dbReference type="EMBL" id="JACOQK010000001">
    <property type="protein sequence ID" value="MBC5786837.1"/>
    <property type="molecule type" value="Genomic_DNA"/>
</dbReference>
<comment type="subunit">
    <text evidence="5">Associates with stalled 50S ribosomal subunits. Binds to RqcP.</text>
</comment>
<comment type="caution">
    <text evidence="7">The sequence shown here is derived from an EMBL/GenBank/DDBJ whole genome shotgun (WGS) entry which is preliminary data.</text>
</comment>
<evidence type="ECO:0000259" key="6">
    <source>
        <dbReference type="Pfam" id="PF05670"/>
    </source>
</evidence>
<gene>
    <name evidence="5" type="primary">rqcH</name>
    <name evidence="7" type="ORF">H8Z77_02220</name>
</gene>
<dbReference type="PANTHER" id="PTHR15239:SF6">
    <property type="entry name" value="RIBOSOME QUALITY CONTROL COMPLEX SUBUNIT NEMF"/>
    <property type="match status" value="1"/>
</dbReference>
<evidence type="ECO:0000256" key="1">
    <source>
        <dbReference type="ARBA" id="ARBA00022555"/>
    </source>
</evidence>
<evidence type="ECO:0000256" key="3">
    <source>
        <dbReference type="ARBA" id="ARBA00022884"/>
    </source>
</evidence>
<dbReference type="PANTHER" id="PTHR15239">
    <property type="entry name" value="NUCLEAR EXPORT MEDIATOR FACTOR NEMF"/>
    <property type="match status" value="1"/>
</dbReference>
<evidence type="ECO:0000313" key="8">
    <source>
        <dbReference type="Proteomes" id="UP000649151"/>
    </source>
</evidence>
<comment type="similarity">
    <text evidence="5">Belongs to the NEMF family.</text>
</comment>
<evidence type="ECO:0000256" key="2">
    <source>
        <dbReference type="ARBA" id="ARBA00022730"/>
    </source>
</evidence>
<dbReference type="Pfam" id="PF05833">
    <property type="entry name" value="NFACT_N"/>
    <property type="match status" value="1"/>
</dbReference>
<evidence type="ECO:0000256" key="4">
    <source>
        <dbReference type="ARBA" id="ARBA00022917"/>
    </source>
</evidence>
<reference evidence="7 8" key="1">
    <citation type="submission" date="2020-08" db="EMBL/GenBank/DDBJ databases">
        <title>Genome public.</title>
        <authorList>
            <person name="Liu C."/>
            <person name="Sun Q."/>
        </authorList>
    </citation>
    <scope>NUCLEOTIDE SEQUENCE [LARGE SCALE GENOMIC DNA]</scope>
    <source>
        <strain evidence="7 8">NSJ-27</strain>
    </source>
</reference>
<proteinExistence type="inferred from homology"/>
<dbReference type="InterPro" id="IPR043682">
    <property type="entry name" value="RqcH_bacterial"/>
</dbReference>
<feature type="domain" description="NFACT RNA-binding" evidence="6">
    <location>
        <begin position="463"/>
        <end position="561"/>
    </location>
</feature>